<dbReference type="AlphaFoldDB" id="A0A6A5VQL3"/>
<gene>
    <name evidence="2" type="ORF">BU23DRAFT_551111</name>
</gene>
<feature type="compositionally biased region" description="Pro residues" evidence="1">
    <location>
        <begin position="125"/>
        <end position="139"/>
    </location>
</feature>
<evidence type="ECO:0000313" key="3">
    <source>
        <dbReference type="Proteomes" id="UP000800036"/>
    </source>
</evidence>
<dbReference type="EMBL" id="ML976664">
    <property type="protein sequence ID" value="KAF1977186.1"/>
    <property type="molecule type" value="Genomic_DNA"/>
</dbReference>
<accession>A0A6A5VQL3</accession>
<sequence length="164" mass="17634">MASAMIRYTQREINALHRTIANAPDPALRTLSLLLLASFQAFLYCLAQDALHRNQLTGKLLPSPQPERPPSSTQAKQRRRLLPSARHRAAGKPTSDAPSARKPTLQSTHIPPANTPSSAFAYKPSPTPCPIVPPSPPALARPSALAGVSEKIPFPYAIRALLPG</sequence>
<keyword evidence="3" id="KW-1185">Reference proteome</keyword>
<feature type="compositionally biased region" description="Basic residues" evidence="1">
    <location>
        <begin position="76"/>
        <end position="90"/>
    </location>
</feature>
<dbReference type="Proteomes" id="UP000800036">
    <property type="component" value="Unassembled WGS sequence"/>
</dbReference>
<evidence type="ECO:0000313" key="2">
    <source>
        <dbReference type="EMBL" id="KAF1977186.1"/>
    </source>
</evidence>
<organism evidence="2 3">
    <name type="scientific">Bimuria novae-zelandiae CBS 107.79</name>
    <dbReference type="NCBI Taxonomy" id="1447943"/>
    <lineage>
        <taxon>Eukaryota</taxon>
        <taxon>Fungi</taxon>
        <taxon>Dikarya</taxon>
        <taxon>Ascomycota</taxon>
        <taxon>Pezizomycotina</taxon>
        <taxon>Dothideomycetes</taxon>
        <taxon>Pleosporomycetidae</taxon>
        <taxon>Pleosporales</taxon>
        <taxon>Massarineae</taxon>
        <taxon>Didymosphaeriaceae</taxon>
        <taxon>Bimuria</taxon>
    </lineage>
</organism>
<reference evidence="2" key="1">
    <citation type="journal article" date="2020" name="Stud. Mycol.">
        <title>101 Dothideomycetes genomes: a test case for predicting lifestyles and emergence of pathogens.</title>
        <authorList>
            <person name="Haridas S."/>
            <person name="Albert R."/>
            <person name="Binder M."/>
            <person name="Bloem J."/>
            <person name="Labutti K."/>
            <person name="Salamov A."/>
            <person name="Andreopoulos B."/>
            <person name="Baker S."/>
            <person name="Barry K."/>
            <person name="Bills G."/>
            <person name="Bluhm B."/>
            <person name="Cannon C."/>
            <person name="Castanera R."/>
            <person name="Culley D."/>
            <person name="Daum C."/>
            <person name="Ezra D."/>
            <person name="Gonzalez J."/>
            <person name="Henrissat B."/>
            <person name="Kuo A."/>
            <person name="Liang C."/>
            <person name="Lipzen A."/>
            <person name="Lutzoni F."/>
            <person name="Magnuson J."/>
            <person name="Mondo S."/>
            <person name="Nolan M."/>
            <person name="Ohm R."/>
            <person name="Pangilinan J."/>
            <person name="Park H.-J."/>
            <person name="Ramirez L."/>
            <person name="Alfaro M."/>
            <person name="Sun H."/>
            <person name="Tritt A."/>
            <person name="Yoshinaga Y."/>
            <person name="Zwiers L.-H."/>
            <person name="Turgeon B."/>
            <person name="Goodwin S."/>
            <person name="Spatafora J."/>
            <person name="Crous P."/>
            <person name="Grigoriev I."/>
        </authorList>
    </citation>
    <scope>NUCLEOTIDE SEQUENCE</scope>
    <source>
        <strain evidence="2">CBS 107.79</strain>
    </source>
</reference>
<protein>
    <submittedName>
        <fullName evidence="2">Uncharacterized protein</fullName>
    </submittedName>
</protein>
<evidence type="ECO:0000256" key="1">
    <source>
        <dbReference type="SAM" id="MobiDB-lite"/>
    </source>
</evidence>
<proteinExistence type="predicted"/>
<feature type="region of interest" description="Disordered" evidence="1">
    <location>
        <begin position="58"/>
        <end position="144"/>
    </location>
</feature>
<name>A0A6A5VQL3_9PLEO</name>